<dbReference type="CDD" id="cd03015">
    <property type="entry name" value="PRX_Typ2cys"/>
    <property type="match status" value="1"/>
</dbReference>
<proteinExistence type="inferred from homology"/>
<evidence type="ECO:0000259" key="6">
    <source>
        <dbReference type="PROSITE" id="PS51352"/>
    </source>
</evidence>
<evidence type="ECO:0000256" key="3">
    <source>
        <dbReference type="ARBA" id="ARBA00022862"/>
    </source>
</evidence>
<keyword evidence="3" id="KW-0049">Antioxidant</keyword>
<dbReference type="Gene3D" id="3.40.30.10">
    <property type="entry name" value="Glutaredoxin"/>
    <property type="match status" value="1"/>
</dbReference>
<dbReference type="SUPFAM" id="SSF52833">
    <property type="entry name" value="Thioredoxin-like"/>
    <property type="match status" value="1"/>
</dbReference>
<dbReference type="PANTHER" id="PTHR10681">
    <property type="entry name" value="THIOREDOXIN PEROXIDASE"/>
    <property type="match status" value="1"/>
</dbReference>
<dbReference type="InterPro" id="IPR050217">
    <property type="entry name" value="Peroxiredoxin"/>
</dbReference>
<evidence type="ECO:0000256" key="4">
    <source>
        <dbReference type="ARBA" id="ARBA00023002"/>
    </source>
</evidence>
<dbReference type="PROSITE" id="PS51352">
    <property type="entry name" value="THIOREDOXIN_2"/>
    <property type="match status" value="1"/>
</dbReference>
<dbReference type="InterPro" id="IPR024706">
    <property type="entry name" value="Peroxiredoxin_AhpC-typ"/>
</dbReference>
<dbReference type="InterPro" id="IPR000866">
    <property type="entry name" value="AhpC/TSA"/>
</dbReference>
<gene>
    <name evidence="7" type="ORF">GCM10010191_80710</name>
</gene>
<keyword evidence="8" id="KW-1185">Reference proteome</keyword>
<protein>
    <submittedName>
        <fullName evidence="7">Peroxiredoxin</fullName>
    </submittedName>
</protein>
<accession>A0ABP5XHM1</accession>
<dbReference type="EMBL" id="BAAARW010000038">
    <property type="protein sequence ID" value="GAA2450589.1"/>
    <property type="molecule type" value="Genomic_DNA"/>
</dbReference>
<keyword evidence="4" id="KW-0560">Oxidoreductase</keyword>
<evidence type="ECO:0000256" key="5">
    <source>
        <dbReference type="ARBA" id="ARBA00023284"/>
    </source>
</evidence>
<dbReference type="Proteomes" id="UP001501231">
    <property type="component" value="Unassembled WGS sequence"/>
</dbReference>
<evidence type="ECO:0000256" key="1">
    <source>
        <dbReference type="ARBA" id="ARBA00009796"/>
    </source>
</evidence>
<sequence>MLTVGDQFPEFELTACVSLDPDKAFETINHKTYEGWKVVFFWPKDFTFICPTEIAEFGRLNEDFADRDAQVLGASVDNEFVHFAWRKDHPDLRELPFPMLSDLKRELSADLGILTADGVAQRATFIVDPNNEIQFAMVTAGSVGRNVKEVLRVLDALQSDELCPCNWNKGEDTLDAAKLMAGGTQ</sequence>
<dbReference type="PIRSF" id="PIRSF000239">
    <property type="entry name" value="AHPC"/>
    <property type="match status" value="1"/>
</dbReference>
<name>A0ABP5XHM1_9ACTN</name>
<dbReference type="InterPro" id="IPR013766">
    <property type="entry name" value="Thioredoxin_domain"/>
</dbReference>
<dbReference type="RefSeq" id="WP_344596498.1">
    <property type="nucleotide sequence ID" value="NZ_BAAARW010000038.1"/>
</dbReference>
<keyword evidence="2" id="KW-0575">Peroxidase</keyword>
<evidence type="ECO:0000256" key="2">
    <source>
        <dbReference type="ARBA" id="ARBA00022559"/>
    </source>
</evidence>
<evidence type="ECO:0000313" key="7">
    <source>
        <dbReference type="EMBL" id="GAA2450589.1"/>
    </source>
</evidence>
<comment type="similarity">
    <text evidence="1">Belongs to the peroxiredoxin family. AhpC/Prx1 subfamily.</text>
</comment>
<dbReference type="InterPro" id="IPR036249">
    <property type="entry name" value="Thioredoxin-like_sf"/>
</dbReference>
<feature type="domain" description="Thioredoxin" evidence="6">
    <location>
        <begin position="2"/>
        <end position="159"/>
    </location>
</feature>
<dbReference type="PANTHER" id="PTHR10681:SF121">
    <property type="entry name" value="ALKYL HYDROPEROXIDE REDUCTASE C"/>
    <property type="match status" value="1"/>
</dbReference>
<organism evidence="7 8">
    <name type="scientific">Actinomadura vinacea</name>
    <dbReference type="NCBI Taxonomy" id="115336"/>
    <lineage>
        <taxon>Bacteria</taxon>
        <taxon>Bacillati</taxon>
        <taxon>Actinomycetota</taxon>
        <taxon>Actinomycetes</taxon>
        <taxon>Streptosporangiales</taxon>
        <taxon>Thermomonosporaceae</taxon>
        <taxon>Actinomadura</taxon>
    </lineage>
</organism>
<reference evidence="8" key="1">
    <citation type="journal article" date="2019" name="Int. J. Syst. Evol. Microbiol.">
        <title>The Global Catalogue of Microorganisms (GCM) 10K type strain sequencing project: providing services to taxonomists for standard genome sequencing and annotation.</title>
        <authorList>
            <consortium name="The Broad Institute Genomics Platform"/>
            <consortium name="The Broad Institute Genome Sequencing Center for Infectious Disease"/>
            <person name="Wu L."/>
            <person name="Ma J."/>
        </authorList>
    </citation>
    <scope>NUCLEOTIDE SEQUENCE [LARGE SCALE GENOMIC DNA]</scope>
    <source>
        <strain evidence="8">JCM 3325</strain>
    </source>
</reference>
<dbReference type="Pfam" id="PF00578">
    <property type="entry name" value="AhpC-TSA"/>
    <property type="match status" value="1"/>
</dbReference>
<evidence type="ECO:0000313" key="8">
    <source>
        <dbReference type="Proteomes" id="UP001501231"/>
    </source>
</evidence>
<keyword evidence="5" id="KW-0676">Redox-active center</keyword>
<comment type="caution">
    <text evidence="7">The sequence shown here is derived from an EMBL/GenBank/DDBJ whole genome shotgun (WGS) entry which is preliminary data.</text>
</comment>